<keyword evidence="1" id="KW-1133">Transmembrane helix</keyword>
<sequence>MTLSTILLIVLILILVGALPTWPHSRNWGYYPSGGIGLVLVILLILVLLGRI</sequence>
<organism evidence="2 3">
    <name type="scientific">Micavibrio aeruginosavorus</name>
    <dbReference type="NCBI Taxonomy" id="349221"/>
    <lineage>
        <taxon>Bacteria</taxon>
        <taxon>Pseudomonadati</taxon>
        <taxon>Bdellovibrionota</taxon>
        <taxon>Bdellovibrionia</taxon>
        <taxon>Bdellovibrionales</taxon>
        <taxon>Pseudobdellovibrionaceae</taxon>
        <taxon>Micavibrio</taxon>
    </lineage>
</organism>
<proteinExistence type="predicted"/>
<dbReference type="Pfam" id="PF11752">
    <property type="entry name" value="DUF3309"/>
    <property type="match status" value="1"/>
</dbReference>
<evidence type="ECO:0000256" key="1">
    <source>
        <dbReference type="SAM" id="Phobius"/>
    </source>
</evidence>
<keyword evidence="1" id="KW-0812">Transmembrane</keyword>
<gene>
    <name evidence="2" type="ORF">DI626_07110</name>
</gene>
<evidence type="ECO:0000313" key="3">
    <source>
        <dbReference type="Proteomes" id="UP000249557"/>
    </source>
</evidence>
<dbReference type="Proteomes" id="UP000249557">
    <property type="component" value="Unassembled WGS sequence"/>
</dbReference>
<keyword evidence="1" id="KW-0472">Membrane</keyword>
<feature type="transmembrane region" description="Helical" evidence="1">
    <location>
        <begin position="28"/>
        <end position="49"/>
    </location>
</feature>
<reference evidence="2 3" key="1">
    <citation type="submission" date="2017-08" db="EMBL/GenBank/DDBJ databases">
        <title>Infants hospitalized years apart are colonized by the same room-sourced microbial strains.</title>
        <authorList>
            <person name="Brooks B."/>
            <person name="Olm M.R."/>
            <person name="Firek B.A."/>
            <person name="Baker R."/>
            <person name="Thomas B.C."/>
            <person name="Morowitz M.J."/>
            <person name="Banfield J.F."/>
        </authorList>
    </citation>
    <scope>NUCLEOTIDE SEQUENCE [LARGE SCALE GENOMIC DNA]</scope>
    <source>
        <strain evidence="2">S2_018_000_R2_104</strain>
    </source>
</reference>
<comment type="caution">
    <text evidence="2">The sequence shown here is derived from an EMBL/GenBank/DDBJ whole genome shotgun (WGS) entry which is preliminary data.</text>
</comment>
<dbReference type="InterPro" id="IPR021738">
    <property type="entry name" value="DUF3309"/>
</dbReference>
<protein>
    <submittedName>
        <fullName evidence="2">DUF3309 domain-containing protein</fullName>
    </submittedName>
</protein>
<dbReference type="EMBL" id="QFNK01000135">
    <property type="protein sequence ID" value="PZO85781.1"/>
    <property type="molecule type" value="Genomic_DNA"/>
</dbReference>
<dbReference type="AlphaFoldDB" id="A0A2W5BR97"/>
<name>A0A2W5BR97_9BACT</name>
<accession>A0A2W5BR97</accession>
<evidence type="ECO:0000313" key="2">
    <source>
        <dbReference type="EMBL" id="PZO85781.1"/>
    </source>
</evidence>